<protein>
    <submittedName>
        <fullName evidence="2">Uncharacterized protein</fullName>
    </submittedName>
</protein>
<feature type="compositionally biased region" description="Basic and acidic residues" evidence="1">
    <location>
        <begin position="1"/>
        <end position="10"/>
    </location>
</feature>
<feature type="compositionally biased region" description="Acidic residues" evidence="1">
    <location>
        <begin position="34"/>
        <end position="44"/>
    </location>
</feature>
<dbReference type="Proteomes" id="UP000054538">
    <property type="component" value="Unassembled WGS sequence"/>
</dbReference>
<dbReference type="AlphaFoldDB" id="A0A0D0D8N9"/>
<reference evidence="3" key="2">
    <citation type="submission" date="2015-01" db="EMBL/GenBank/DDBJ databases">
        <title>Evolutionary Origins and Diversification of the Mycorrhizal Mutualists.</title>
        <authorList>
            <consortium name="DOE Joint Genome Institute"/>
            <consortium name="Mycorrhizal Genomics Consortium"/>
            <person name="Kohler A."/>
            <person name="Kuo A."/>
            <person name="Nagy L.G."/>
            <person name="Floudas D."/>
            <person name="Copeland A."/>
            <person name="Barry K.W."/>
            <person name="Cichocki N."/>
            <person name="Veneault-Fourrey C."/>
            <person name="LaButti K."/>
            <person name="Lindquist E.A."/>
            <person name="Lipzen A."/>
            <person name="Lundell T."/>
            <person name="Morin E."/>
            <person name="Murat C."/>
            <person name="Riley R."/>
            <person name="Ohm R."/>
            <person name="Sun H."/>
            <person name="Tunlid A."/>
            <person name="Henrissat B."/>
            <person name="Grigoriev I.V."/>
            <person name="Hibbett D.S."/>
            <person name="Martin F."/>
        </authorList>
    </citation>
    <scope>NUCLEOTIDE SEQUENCE [LARGE SCALE GENOMIC DNA]</scope>
    <source>
        <strain evidence="3">Ve08.2h10</strain>
    </source>
</reference>
<reference evidence="2 3" key="1">
    <citation type="submission" date="2014-04" db="EMBL/GenBank/DDBJ databases">
        <authorList>
            <consortium name="DOE Joint Genome Institute"/>
            <person name="Kuo A."/>
            <person name="Kohler A."/>
            <person name="Jargeat P."/>
            <person name="Nagy L.G."/>
            <person name="Floudas D."/>
            <person name="Copeland A."/>
            <person name="Barry K.W."/>
            <person name="Cichocki N."/>
            <person name="Veneault-Fourrey C."/>
            <person name="LaButti K."/>
            <person name="Lindquist E.A."/>
            <person name="Lipzen A."/>
            <person name="Lundell T."/>
            <person name="Morin E."/>
            <person name="Murat C."/>
            <person name="Sun H."/>
            <person name="Tunlid A."/>
            <person name="Henrissat B."/>
            <person name="Grigoriev I.V."/>
            <person name="Hibbett D.S."/>
            <person name="Martin F."/>
            <person name="Nordberg H.P."/>
            <person name="Cantor M.N."/>
            <person name="Hua S.X."/>
        </authorList>
    </citation>
    <scope>NUCLEOTIDE SEQUENCE [LARGE SCALE GENOMIC DNA]</scope>
    <source>
        <strain evidence="2 3">Ve08.2h10</strain>
    </source>
</reference>
<dbReference type="OrthoDB" id="3181351at2759"/>
<evidence type="ECO:0000256" key="1">
    <source>
        <dbReference type="SAM" id="MobiDB-lite"/>
    </source>
</evidence>
<dbReference type="EMBL" id="KN826097">
    <property type="protein sequence ID" value="KIK80116.1"/>
    <property type="molecule type" value="Genomic_DNA"/>
</dbReference>
<dbReference type="HOGENOM" id="CLU_032278_2_0_1"/>
<evidence type="ECO:0000313" key="2">
    <source>
        <dbReference type="EMBL" id="KIK80116.1"/>
    </source>
</evidence>
<sequence>MLENSRHSSRAEMVLEGLPGDGPEGSDSQPEDSQQLEEESDDEIPVQAAQEVCVGSSKPEKQKQLVLQFSAAAVAVITTFFANDIDFEDPSQCVKFAKVMLKKSRFLFSQNRGMDNKVWSGLWRALFVLQTFAHHFNFIQGQVRVGNLDKEFKLAGPCMALALACTVVCRMLMLVSNKHITFKSSNSDNIWTTVIPKGNQYEFNETIWGTSTRRYLDPIKELTDENFTLVVEDTQKYVKKASLTVSSVGSGGEDSEYDDLFAFC</sequence>
<keyword evidence="3" id="KW-1185">Reference proteome</keyword>
<feature type="region of interest" description="Disordered" evidence="1">
    <location>
        <begin position="1"/>
        <end position="44"/>
    </location>
</feature>
<organism evidence="2 3">
    <name type="scientific">Paxillus rubicundulus Ve08.2h10</name>
    <dbReference type="NCBI Taxonomy" id="930991"/>
    <lineage>
        <taxon>Eukaryota</taxon>
        <taxon>Fungi</taxon>
        <taxon>Dikarya</taxon>
        <taxon>Basidiomycota</taxon>
        <taxon>Agaricomycotina</taxon>
        <taxon>Agaricomycetes</taxon>
        <taxon>Agaricomycetidae</taxon>
        <taxon>Boletales</taxon>
        <taxon>Paxilineae</taxon>
        <taxon>Paxillaceae</taxon>
        <taxon>Paxillus</taxon>
    </lineage>
</organism>
<dbReference type="InParanoid" id="A0A0D0D8N9"/>
<evidence type="ECO:0000313" key="3">
    <source>
        <dbReference type="Proteomes" id="UP000054538"/>
    </source>
</evidence>
<accession>A0A0D0D8N9</accession>
<proteinExistence type="predicted"/>
<gene>
    <name evidence="2" type="ORF">PAXRUDRAFT_15958</name>
</gene>
<name>A0A0D0D8N9_9AGAM</name>